<accession>A0A9D1QTC0</accession>
<evidence type="ECO:0000256" key="1">
    <source>
        <dbReference type="SAM" id="Phobius"/>
    </source>
</evidence>
<name>A0A9D1QTC0_9LACO</name>
<dbReference type="Proteomes" id="UP000886822">
    <property type="component" value="Unassembled WGS sequence"/>
</dbReference>
<reference evidence="2" key="1">
    <citation type="journal article" date="2021" name="PeerJ">
        <title>Extensive microbial diversity within the chicken gut microbiome revealed by metagenomics and culture.</title>
        <authorList>
            <person name="Gilroy R."/>
            <person name="Ravi A."/>
            <person name="Getino M."/>
            <person name="Pursley I."/>
            <person name="Horton D.L."/>
            <person name="Alikhan N.F."/>
            <person name="Baker D."/>
            <person name="Gharbi K."/>
            <person name="Hall N."/>
            <person name="Watson M."/>
            <person name="Adriaenssens E.M."/>
            <person name="Foster-Nyarko E."/>
            <person name="Jarju S."/>
            <person name="Secka A."/>
            <person name="Antonio M."/>
            <person name="Oren A."/>
            <person name="Chaudhuri R.R."/>
            <person name="La Ragione R."/>
            <person name="Hildebrand F."/>
            <person name="Pallen M.J."/>
        </authorList>
    </citation>
    <scope>NUCLEOTIDE SEQUENCE</scope>
    <source>
        <strain evidence="2">CHK173-259</strain>
    </source>
</reference>
<keyword evidence="1" id="KW-0472">Membrane</keyword>
<organism evidence="2 3">
    <name type="scientific">Candidatus Levilactobacillus faecigallinarum</name>
    <dbReference type="NCBI Taxonomy" id="2838638"/>
    <lineage>
        <taxon>Bacteria</taxon>
        <taxon>Bacillati</taxon>
        <taxon>Bacillota</taxon>
        <taxon>Bacilli</taxon>
        <taxon>Lactobacillales</taxon>
        <taxon>Lactobacillaceae</taxon>
        <taxon>Levilactobacillus</taxon>
    </lineage>
</organism>
<gene>
    <name evidence="2" type="ORF">H9875_07460</name>
</gene>
<feature type="non-terminal residue" evidence="2">
    <location>
        <position position="1"/>
    </location>
</feature>
<dbReference type="EMBL" id="DXGJ01000060">
    <property type="protein sequence ID" value="HIW72444.1"/>
    <property type="molecule type" value="Genomic_DNA"/>
</dbReference>
<evidence type="ECO:0000313" key="2">
    <source>
        <dbReference type="EMBL" id="HIW72444.1"/>
    </source>
</evidence>
<reference evidence="2" key="2">
    <citation type="submission" date="2021-04" db="EMBL/GenBank/DDBJ databases">
        <authorList>
            <person name="Gilroy R."/>
        </authorList>
    </citation>
    <scope>NUCLEOTIDE SEQUENCE</scope>
    <source>
        <strain evidence="2">CHK173-259</strain>
    </source>
</reference>
<sequence length="408" mass="45488">THLDHVTSAKHIHDNKRARLYMTDDERNDMAVDEHNMAPIDGRMNQSKGEDDVQDWANKKEKNGETKAAKYDVDEEKIADRKKESEKFINRTVNKSAVKEFNSAAKQRGMQQAKRQACGVAMYMATDIVIDEMTTYVHDWKSFASVSEKVDGIKATFKRIQRRLWERLKQIKSWAGELIGAAFSGFTSGVIGTLISTLINSLTTTISAWGKILQDGLNTFVRAFKMLVTNPKGLSKGELTKAVLQLIGIGFSTSIGLVIGEKVNEFLVTLPGLPKFLMDAISTTISAVISGCLSALVIVSIDNFGRVIRNFKLAWDDFKQGIELSMDEVKKTYNEALQKVDESYHGILLEIETEYEKMGKLASLAHDVTQLASNQLFSSVIYARASGVPEKEILHDNTEVSDYFLGGK</sequence>
<feature type="transmembrane region" description="Helical" evidence="1">
    <location>
        <begin position="280"/>
        <end position="301"/>
    </location>
</feature>
<protein>
    <submittedName>
        <fullName evidence="2">Uncharacterized protein</fullName>
    </submittedName>
</protein>
<proteinExistence type="predicted"/>
<comment type="caution">
    <text evidence="2">The sequence shown here is derived from an EMBL/GenBank/DDBJ whole genome shotgun (WGS) entry which is preliminary data.</text>
</comment>
<keyword evidence="1" id="KW-1133">Transmembrane helix</keyword>
<keyword evidence="1" id="KW-0812">Transmembrane</keyword>
<dbReference type="AlphaFoldDB" id="A0A9D1QTC0"/>
<feature type="transmembrane region" description="Helical" evidence="1">
    <location>
        <begin position="242"/>
        <end position="260"/>
    </location>
</feature>
<evidence type="ECO:0000313" key="3">
    <source>
        <dbReference type="Proteomes" id="UP000886822"/>
    </source>
</evidence>